<organism evidence="1 2">
    <name type="scientific">Lutibacter maritimus</name>
    <dbReference type="NCBI Taxonomy" id="593133"/>
    <lineage>
        <taxon>Bacteria</taxon>
        <taxon>Pseudomonadati</taxon>
        <taxon>Bacteroidota</taxon>
        <taxon>Flavobacteriia</taxon>
        <taxon>Flavobacteriales</taxon>
        <taxon>Flavobacteriaceae</taxon>
        <taxon>Lutibacter</taxon>
    </lineage>
</organism>
<reference evidence="2" key="1">
    <citation type="submission" date="2016-10" db="EMBL/GenBank/DDBJ databases">
        <authorList>
            <person name="Varghese N."/>
            <person name="Submissions S."/>
        </authorList>
    </citation>
    <scope>NUCLEOTIDE SEQUENCE [LARGE SCALE GENOMIC DNA]</scope>
    <source>
        <strain evidence="2">DSM 24450</strain>
    </source>
</reference>
<evidence type="ECO:0000313" key="1">
    <source>
        <dbReference type="EMBL" id="SFS31977.1"/>
    </source>
</evidence>
<sequence length="187" mass="21899">MKKIFTLIALLSFLLSYGQFREGIIYDKTGKEKKGLIKVKKFDGIIFKLDENSKEIYYDEKHIIGYDIKKENDIEKYRYKIVENASFLRPMKMEISGKISLFSVNNSGTHMIPMGPSGVMTPMGSFTKIVYFIEKDNRLIRTGTRLDKKTLELFQDCYTLIEKLDKNEIKKREVEKIVNFYNSNCNN</sequence>
<dbReference type="AlphaFoldDB" id="A0A1I6NVK2"/>
<dbReference type="EMBL" id="FOZP01000001">
    <property type="protein sequence ID" value="SFS31977.1"/>
    <property type="molecule type" value="Genomic_DNA"/>
</dbReference>
<protein>
    <submittedName>
        <fullName evidence="1">Uncharacterized protein</fullName>
    </submittedName>
</protein>
<dbReference type="Proteomes" id="UP000199312">
    <property type="component" value="Unassembled WGS sequence"/>
</dbReference>
<dbReference type="OrthoDB" id="1117699at2"/>
<evidence type="ECO:0000313" key="2">
    <source>
        <dbReference type="Proteomes" id="UP000199312"/>
    </source>
</evidence>
<accession>A0A1I6NVK2</accession>
<dbReference type="RefSeq" id="WP_090222517.1">
    <property type="nucleotide sequence ID" value="NZ_FOZP01000001.1"/>
</dbReference>
<gene>
    <name evidence="1" type="ORF">SAMN04488006_0626</name>
</gene>
<name>A0A1I6NVK2_9FLAO</name>
<keyword evidence="2" id="KW-1185">Reference proteome</keyword>
<proteinExistence type="predicted"/>
<dbReference type="STRING" id="593133.SAMN04488006_0626"/>